<evidence type="ECO:0000256" key="4">
    <source>
        <dbReference type="ARBA" id="ARBA00022676"/>
    </source>
</evidence>
<evidence type="ECO:0000256" key="6">
    <source>
        <dbReference type="RuleBase" id="RU362027"/>
    </source>
</evidence>
<organism evidence="7 8">
    <name type="scientific">Abeliophyllum distichum</name>
    <dbReference type="NCBI Taxonomy" id="126358"/>
    <lineage>
        <taxon>Eukaryota</taxon>
        <taxon>Viridiplantae</taxon>
        <taxon>Streptophyta</taxon>
        <taxon>Embryophyta</taxon>
        <taxon>Tracheophyta</taxon>
        <taxon>Spermatophyta</taxon>
        <taxon>Magnoliopsida</taxon>
        <taxon>eudicotyledons</taxon>
        <taxon>Gunneridae</taxon>
        <taxon>Pentapetalae</taxon>
        <taxon>asterids</taxon>
        <taxon>lamiids</taxon>
        <taxon>Lamiales</taxon>
        <taxon>Oleaceae</taxon>
        <taxon>Forsythieae</taxon>
        <taxon>Abeliophyllum</taxon>
    </lineage>
</organism>
<dbReference type="GO" id="GO:0016757">
    <property type="term" value="F:glycosyltransferase activity"/>
    <property type="evidence" value="ECO:0007669"/>
    <property type="project" value="UniProtKB-KW"/>
</dbReference>
<dbReference type="AlphaFoldDB" id="A0ABD1QYQ0"/>
<comment type="caution">
    <text evidence="7">The sequence shown here is derived from an EMBL/GenBank/DDBJ whole genome shotgun (WGS) entry which is preliminary data.</text>
</comment>
<evidence type="ECO:0000256" key="2">
    <source>
        <dbReference type="ARBA" id="ARBA00004877"/>
    </source>
</evidence>
<comment type="similarity">
    <text evidence="3 6">Belongs to the glycosyltransferase 8 family.</text>
</comment>
<keyword evidence="5" id="KW-0808">Transferase</keyword>
<dbReference type="EMBL" id="JBFOLK010000010">
    <property type="protein sequence ID" value="KAL2481006.1"/>
    <property type="molecule type" value="Genomic_DNA"/>
</dbReference>
<evidence type="ECO:0000256" key="5">
    <source>
        <dbReference type="ARBA" id="ARBA00022679"/>
    </source>
</evidence>
<dbReference type="Gene3D" id="3.90.550.10">
    <property type="entry name" value="Spore Coat Polysaccharide Biosynthesis Protein SpsA, Chain A"/>
    <property type="match status" value="1"/>
</dbReference>
<evidence type="ECO:0000313" key="8">
    <source>
        <dbReference type="Proteomes" id="UP001604336"/>
    </source>
</evidence>
<sequence length="103" mass="11932">MMINLDQWRAVDYTTEIEEWMELQKRMMIYELGSLSPFLLVFGRSIARVDHRWNQHGLGDDNFRGLYRDLHPGACESPALECERSESSMGPAVVDGGGGWRWR</sequence>
<evidence type="ECO:0000313" key="7">
    <source>
        <dbReference type="EMBL" id="KAL2481006.1"/>
    </source>
</evidence>
<dbReference type="SUPFAM" id="SSF53448">
    <property type="entry name" value="Nucleotide-diphospho-sugar transferases"/>
    <property type="match status" value="1"/>
</dbReference>
<dbReference type="EC" id="2.4.1.-" evidence="6"/>
<dbReference type="PANTHER" id="PTHR13778:SF13">
    <property type="entry name" value="GALACTURONOSYLTRANSFERASE-LIKE 3-RELATED"/>
    <property type="match status" value="1"/>
</dbReference>
<protein>
    <recommendedName>
        <fullName evidence="6">Hexosyltransferase</fullName>
        <ecNumber evidence="6">2.4.1.-</ecNumber>
    </recommendedName>
</protein>
<comment type="pathway">
    <text evidence="2">Glycan metabolism; pectin biosynthesis.</text>
</comment>
<dbReference type="Pfam" id="PF01501">
    <property type="entry name" value="Glyco_transf_8"/>
    <property type="match status" value="1"/>
</dbReference>
<keyword evidence="8" id="KW-1185">Reference proteome</keyword>
<dbReference type="InterPro" id="IPR002495">
    <property type="entry name" value="Glyco_trans_8"/>
</dbReference>
<reference evidence="8" key="1">
    <citation type="submission" date="2024-07" db="EMBL/GenBank/DDBJ databases">
        <title>Two chromosome-level genome assemblies of Korean endemic species Abeliophyllum distichum and Forsythia ovata (Oleaceae).</title>
        <authorList>
            <person name="Jang H."/>
        </authorList>
    </citation>
    <scope>NUCLEOTIDE SEQUENCE [LARGE SCALE GENOMIC DNA]</scope>
</reference>
<evidence type="ECO:0000256" key="3">
    <source>
        <dbReference type="ARBA" id="ARBA00006351"/>
    </source>
</evidence>
<comment type="subcellular location">
    <subcellularLocation>
        <location evidence="1">Membrane</location>
        <topology evidence="1">Single-pass type II membrane protein</topology>
    </subcellularLocation>
</comment>
<evidence type="ECO:0000256" key="1">
    <source>
        <dbReference type="ARBA" id="ARBA00004606"/>
    </source>
</evidence>
<dbReference type="PANTHER" id="PTHR13778">
    <property type="entry name" value="GLYCOSYLTRANSFERASE 8 DOMAIN-CONTAINING PROTEIN"/>
    <property type="match status" value="1"/>
</dbReference>
<gene>
    <name evidence="7" type="ORF">Adt_33972</name>
</gene>
<accession>A0ABD1QYQ0</accession>
<name>A0ABD1QYQ0_9LAMI</name>
<dbReference type="InterPro" id="IPR050748">
    <property type="entry name" value="Glycosyltrans_8_dom-fam"/>
</dbReference>
<keyword evidence="4" id="KW-0328">Glycosyltransferase</keyword>
<dbReference type="InterPro" id="IPR029044">
    <property type="entry name" value="Nucleotide-diphossugar_trans"/>
</dbReference>
<dbReference type="Proteomes" id="UP001604336">
    <property type="component" value="Unassembled WGS sequence"/>
</dbReference>
<proteinExistence type="inferred from homology"/>
<dbReference type="GO" id="GO:0016020">
    <property type="term" value="C:membrane"/>
    <property type="evidence" value="ECO:0007669"/>
    <property type="project" value="UniProtKB-SubCell"/>
</dbReference>